<dbReference type="InParanoid" id="A0A2H3D483"/>
<gene>
    <name evidence="1" type="ORF">ARMGADRAFT_1169197</name>
</gene>
<dbReference type="OrthoDB" id="10661448at2759"/>
<protein>
    <submittedName>
        <fullName evidence="1">Uncharacterized protein</fullName>
    </submittedName>
</protein>
<organism evidence="1 2">
    <name type="scientific">Armillaria gallica</name>
    <name type="common">Bulbous honey fungus</name>
    <name type="synonym">Armillaria bulbosa</name>
    <dbReference type="NCBI Taxonomy" id="47427"/>
    <lineage>
        <taxon>Eukaryota</taxon>
        <taxon>Fungi</taxon>
        <taxon>Dikarya</taxon>
        <taxon>Basidiomycota</taxon>
        <taxon>Agaricomycotina</taxon>
        <taxon>Agaricomycetes</taxon>
        <taxon>Agaricomycetidae</taxon>
        <taxon>Agaricales</taxon>
        <taxon>Marasmiineae</taxon>
        <taxon>Physalacriaceae</taxon>
        <taxon>Armillaria</taxon>
    </lineage>
</organism>
<accession>A0A2H3D483</accession>
<sequence>MTGDTRHGTEDQTLAFGYVSHIYSFLDYRHGKAILGTKLPSLTQARIHFSRRITDVDKPCYISHGGFNVKALSSRAPLLDRDRDSGEGEYLSVNCPRPQLDHAFSIATADIIDSACGDPSIQHRVLQYVPLMLQSARRPLQAASDYDWRANVYKTAGIDDLSSTPTRFHS</sequence>
<evidence type="ECO:0000313" key="2">
    <source>
        <dbReference type="Proteomes" id="UP000217790"/>
    </source>
</evidence>
<evidence type="ECO:0000313" key="1">
    <source>
        <dbReference type="EMBL" id="PBK86202.1"/>
    </source>
</evidence>
<feature type="non-terminal residue" evidence="1">
    <location>
        <position position="170"/>
    </location>
</feature>
<dbReference type="Proteomes" id="UP000217790">
    <property type="component" value="Unassembled WGS sequence"/>
</dbReference>
<dbReference type="AlphaFoldDB" id="A0A2H3D483"/>
<keyword evidence="2" id="KW-1185">Reference proteome</keyword>
<reference evidence="2" key="1">
    <citation type="journal article" date="2017" name="Nat. Ecol. Evol.">
        <title>Genome expansion and lineage-specific genetic innovations in the forest pathogenic fungi Armillaria.</title>
        <authorList>
            <person name="Sipos G."/>
            <person name="Prasanna A.N."/>
            <person name="Walter M.C."/>
            <person name="O'Connor E."/>
            <person name="Balint B."/>
            <person name="Krizsan K."/>
            <person name="Kiss B."/>
            <person name="Hess J."/>
            <person name="Varga T."/>
            <person name="Slot J."/>
            <person name="Riley R."/>
            <person name="Boka B."/>
            <person name="Rigling D."/>
            <person name="Barry K."/>
            <person name="Lee J."/>
            <person name="Mihaltcheva S."/>
            <person name="LaButti K."/>
            <person name="Lipzen A."/>
            <person name="Waldron R."/>
            <person name="Moloney N.M."/>
            <person name="Sperisen C."/>
            <person name="Kredics L."/>
            <person name="Vagvoelgyi C."/>
            <person name="Patrignani A."/>
            <person name="Fitzpatrick D."/>
            <person name="Nagy I."/>
            <person name="Doyle S."/>
            <person name="Anderson J.B."/>
            <person name="Grigoriev I.V."/>
            <person name="Gueldener U."/>
            <person name="Muensterkoetter M."/>
            <person name="Nagy L.G."/>
        </authorList>
    </citation>
    <scope>NUCLEOTIDE SEQUENCE [LARGE SCALE GENOMIC DNA]</scope>
    <source>
        <strain evidence="2">Ar21-2</strain>
    </source>
</reference>
<dbReference type="EMBL" id="KZ293685">
    <property type="protein sequence ID" value="PBK86202.1"/>
    <property type="molecule type" value="Genomic_DNA"/>
</dbReference>
<name>A0A2H3D483_ARMGA</name>
<proteinExistence type="predicted"/>